<gene>
    <name evidence="2" type="ORF">VTH8203_02910</name>
</gene>
<keyword evidence="3" id="KW-1185">Reference proteome</keyword>
<evidence type="ECO:0000313" key="2">
    <source>
        <dbReference type="EMBL" id="SNX49263.1"/>
    </source>
</evidence>
<dbReference type="GO" id="GO:0016779">
    <property type="term" value="F:nucleotidyltransferase activity"/>
    <property type="evidence" value="ECO:0007669"/>
    <property type="project" value="InterPro"/>
</dbReference>
<dbReference type="Gene3D" id="3.30.460.10">
    <property type="entry name" value="Beta Polymerase, domain 2"/>
    <property type="match status" value="1"/>
</dbReference>
<dbReference type="RefSeq" id="WP_096994343.1">
    <property type="nucleotide sequence ID" value="NZ_JBHSII010000001.1"/>
</dbReference>
<dbReference type="OrthoDB" id="3422944at2"/>
<feature type="domain" description="Polymerase nucleotidyl transferase" evidence="1">
    <location>
        <begin position="35"/>
        <end position="68"/>
    </location>
</feature>
<dbReference type="EMBL" id="OANU01000053">
    <property type="protein sequence ID" value="SNX49263.1"/>
    <property type="molecule type" value="Genomic_DNA"/>
</dbReference>
<name>A0A240ELX8_9VIBR</name>
<proteinExistence type="predicted"/>
<dbReference type="Proteomes" id="UP000219336">
    <property type="component" value="Unassembled WGS sequence"/>
</dbReference>
<organism evidence="2 3">
    <name type="scientific">Vibrio thalassae</name>
    <dbReference type="NCBI Taxonomy" id="1243014"/>
    <lineage>
        <taxon>Bacteria</taxon>
        <taxon>Pseudomonadati</taxon>
        <taxon>Pseudomonadota</taxon>
        <taxon>Gammaproteobacteria</taxon>
        <taxon>Vibrionales</taxon>
        <taxon>Vibrionaceae</taxon>
        <taxon>Vibrio</taxon>
    </lineage>
</organism>
<evidence type="ECO:0000313" key="3">
    <source>
        <dbReference type="Proteomes" id="UP000219336"/>
    </source>
</evidence>
<dbReference type="CDD" id="cd05403">
    <property type="entry name" value="NT_KNTase_like"/>
    <property type="match status" value="1"/>
</dbReference>
<dbReference type="InterPro" id="IPR043519">
    <property type="entry name" value="NT_sf"/>
</dbReference>
<dbReference type="AlphaFoldDB" id="A0A240ELX8"/>
<sequence length="255" mass="28976">MPTPNSLPLLNFQPEYIDVVHDLLACLKASLKDNLHSVYIYGSVAQGRAKPGVSNLDVVVVTYRPFSNGKTSLFNSINWRIQKAFPFVRGIAIRTAIVEQVVSIDALFTWGFLLKQCCHNIYGDDLAECFGDYIPSWEISKQWNMDIAECSVALRHQIAQAMTEGEQLVAQREMAKKLLRAAYGLVLHKHKRWIDDPLECGAQFLAYFPERQQTIERLGILLGTRLIPKRSVVGLLDEFGPWMANEYKKTEFRIG</sequence>
<dbReference type="InterPro" id="IPR002934">
    <property type="entry name" value="Polymerase_NTP_transf_dom"/>
</dbReference>
<reference evidence="3" key="1">
    <citation type="submission" date="2016-06" db="EMBL/GenBank/DDBJ databases">
        <authorList>
            <person name="Rodrigo-Torres L."/>
            <person name="Arahal R.D."/>
            <person name="Lucena T."/>
        </authorList>
    </citation>
    <scope>NUCLEOTIDE SEQUENCE [LARGE SCALE GENOMIC DNA]</scope>
    <source>
        <strain evidence="3">CECT8203</strain>
    </source>
</reference>
<protein>
    <recommendedName>
        <fullName evidence="1">Polymerase nucleotidyl transferase domain-containing protein</fullName>
    </recommendedName>
</protein>
<dbReference type="Pfam" id="PF01909">
    <property type="entry name" value="NTP_transf_2"/>
    <property type="match status" value="1"/>
</dbReference>
<dbReference type="SUPFAM" id="SSF81301">
    <property type="entry name" value="Nucleotidyltransferase"/>
    <property type="match status" value="1"/>
</dbReference>
<accession>A0A240ELX8</accession>
<evidence type="ECO:0000259" key="1">
    <source>
        <dbReference type="Pfam" id="PF01909"/>
    </source>
</evidence>